<comment type="caution">
    <text evidence="2">The sequence shown here is derived from an EMBL/GenBank/DDBJ whole genome shotgun (WGS) entry which is preliminary data.</text>
</comment>
<proteinExistence type="predicted"/>
<reference evidence="2" key="1">
    <citation type="submission" date="2020-05" db="EMBL/GenBank/DDBJ databases">
        <title>Mycena genomes resolve the evolution of fungal bioluminescence.</title>
        <authorList>
            <person name="Tsai I.J."/>
        </authorList>
    </citation>
    <scope>NUCLEOTIDE SEQUENCE</scope>
    <source>
        <strain evidence="2">CCC161011</strain>
    </source>
</reference>
<dbReference type="EMBL" id="JACAZI010000009">
    <property type="protein sequence ID" value="KAF7352461.1"/>
    <property type="molecule type" value="Genomic_DNA"/>
</dbReference>
<feature type="coiled-coil region" evidence="1">
    <location>
        <begin position="5"/>
        <end position="32"/>
    </location>
</feature>
<accession>A0A8H6Y5U0</accession>
<gene>
    <name evidence="2" type="ORF">MVEN_01211000</name>
</gene>
<name>A0A8H6Y5U0_9AGAR</name>
<protein>
    <submittedName>
        <fullName evidence="2">F-box domain-containing protein</fullName>
    </submittedName>
</protein>
<keyword evidence="1" id="KW-0175">Coiled coil</keyword>
<evidence type="ECO:0000313" key="2">
    <source>
        <dbReference type="EMBL" id="KAF7352461.1"/>
    </source>
</evidence>
<evidence type="ECO:0000256" key="1">
    <source>
        <dbReference type="SAM" id="Coils"/>
    </source>
</evidence>
<organism evidence="2 3">
    <name type="scientific">Mycena venus</name>
    <dbReference type="NCBI Taxonomy" id="2733690"/>
    <lineage>
        <taxon>Eukaryota</taxon>
        <taxon>Fungi</taxon>
        <taxon>Dikarya</taxon>
        <taxon>Basidiomycota</taxon>
        <taxon>Agaricomycotina</taxon>
        <taxon>Agaricomycetes</taxon>
        <taxon>Agaricomycetidae</taxon>
        <taxon>Agaricales</taxon>
        <taxon>Marasmiineae</taxon>
        <taxon>Mycenaceae</taxon>
        <taxon>Mycena</taxon>
    </lineage>
</organism>
<sequence length="336" mass="38028">MVAELRAHRSRLADLEAQILPLERKLSVLRAEQALLQERLDSYKYPVLTLPNEITSEIFKHFPSRYPPLTGPLSPTRLTHICRNWREIALATPALWSAFTFFDHSNSIERKRQISDIWLKRSSSCPLAISITSFRRHVGCEMFPGIVAHRTRWEHLKLYVCGLDLSTIDGPMPLLRHLDVELLEKSPTVLAFHDVPLLRTVVLGHYASASVILPWVQLTSLVLTDVGPSRCFPILQQTTNLVHCELEIGIEDDGLDVAYLPERNITLPYLDSLVLTNVDGEAVHVFLNPFVVPALRRLTLEEEFLGSSPHQIAGPIYIEIQLRTAGSAHHRRKKGA</sequence>
<dbReference type="AlphaFoldDB" id="A0A8H6Y5U0"/>
<evidence type="ECO:0000313" key="3">
    <source>
        <dbReference type="Proteomes" id="UP000620124"/>
    </source>
</evidence>
<dbReference type="Proteomes" id="UP000620124">
    <property type="component" value="Unassembled WGS sequence"/>
</dbReference>
<keyword evidence="3" id="KW-1185">Reference proteome</keyword>
<dbReference type="OrthoDB" id="3357519at2759"/>
<dbReference type="Gene3D" id="1.20.1280.50">
    <property type="match status" value="1"/>
</dbReference>